<dbReference type="Pfam" id="PF07811">
    <property type="entry name" value="TadE"/>
    <property type="match status" value="1"/>
</dbReference>
<sequence>MQLARRRSPTGGRAVPRVAAVRDERGSAVVDFVLVSMLVVPLFLGILQVGLYLYVRNTIVAAASEGAHYAAVLNREPADGEARTRELVDGVVNDQLIDSVVAEETDVAGQPGVRVVVKAHMPPLGLWGPGIDFSIEGHAVKETGE</sequence>
<keyword evidence="1" id="KW-1133">Transmembrane helix</keyword>
<comment type="caution">
    <text evidence="3">The sequence shown here is derived from an EMBL/GenBank/DDBJ whole genome shotgun (WGS) entry which is preliminary data.</text>
</comment>
<proteinExistence type="predicted"/>
<feature type="domain" description="TadE-like" evidence="2">
    <location>
        <begin position="26"/>
        <end position="67"/>
    </location>
</feature>
<protein>
    <submittedName>
        <fullName evidence="3">TadE-like protein</fullName>
    </submittedName>
</protein>
<evidence type="ECO:0000313" key="4">
    <source>
        <dbReference type="Proteomes" id="UP000294508"/>
    </source>
</evidence>
<evidence type="ECO:0000259" key="2">
    <source>
        <dbReference type="Pfam" id="PF07811"/>
    </source>
</evidence>
<accession>A0A4R2HE03</accession>
<dbReference type="InterPro" id="IPR012495">
    <property type="entry name" value="TadE-like_dom"/>
</dbReference>
<reference evidence="3 4" key="1">
    <citation type="journal article" date="2015" name="Stand. Genomic Sci.">
        <title>Genomic Encyclopedia of Bacterial and Archaeal Type Strains, Phase III: the genomes of soil and plant-associated and newly described type strains.</title>
        <authorList>
            <person name="Whitman W.B."/>
            <person name="Woyke T."/>
            <person name="Klenk H.P."/>
            <person name="Zhou Y."/>
            <person name="Lilburn T.G."/>
            <person name="Beck B.J."/>
            <person name="De Vos P."/>
            <person name="Vandamme P."/>
            <person name="Eisen J.A."/>
            <person name="Garrity G."/>
            <person name="Hugenholtz P."/>
            <person name="Kyrpides N.C."/>
        </authorList>
    </citation>
    <scope>NUCLEOTIDE SEQUENCE [LARGE SCALE GENOMIC DNA]</scope>
    <source>
        <strain evidence="3 4">VKM Ac-2572</strain>
    </source>
</reference>
<dbReference type="Proteomes" id="UP000294508">
    <property type="component" value="Unassembled WGS sequence"/>
</dbReference>
<keyword evidence="1" id="KW-0812">Transmembrane</keyword>
<dbReference type="EMBL" id="SLWN01000007">
    <property type="protein sequence ID" value="TCO26559.1"/>
    <property type="molecule type" value="Genomic_DNA"/>
</dbReference>
<dbReference type="AlphaFoldDB" id="A0A4R2HE03"/>
<evidence type="ECO:0000313" key="3">
    <source>
        <dbReference type="EMBL" id="TCO26559.1"/>
    </source>
</evidence>
<organism evidence="3 4">
    <name type="scientific">Kribbella steppae</name>
    <dbReference type="NCBI Taxonomy" id="2512223"/>
    <lineage>
        <taxon>Bacteria</taxon>
        <taxon>Bacillati</taxon>
        <taxon>Actinomycetota</taxon>
        <taxon>Actinomycetes</taxon>
        <taxon>Propionibacteriales</taxon>
        <taxon>Kribbellaceae</taxon>
        <taxon>Kribbella</taxon>
    </lineage>
</organism>
<gene>
    <name evidence="3" type="ORF">EV652_107452</name>
</gene>
<dbReference type="OrthoDB" id="3826566at2"/>
<feature type="transmembrane region" description="Helical" evidence="1">
    <location>
        <begin position="32"/>
        <end position="55"/>
    </location>
</feature>
<keyword evidence="4" id="KW-1185">Reference proteome</keyword>
<keyword evidence="1" id="KW-0472">Membrane</keyword>
<evidence type="ECO:0000256" key="1">
    <source>
        <dbReference type="SAM" id="Phobius"/>
    </source>
</evidence>
<name>A0A4R2HE03_9ACTN</name>
<dbReference type="RefSeq" id="WP_132211172.1">
    <property type="nucleotide sequence ID" value="NZ_SLWN01000007.1"/>
</dbReference>